<dbReference type="KEGG" id="mmb:Mmol_1473"/>
<evidence type="ECO:0000259" key="1">
    <source>
        <dbReference type="Pfam" id="PF06527"/>
    </source>
</evidence>
<gene>
    <name evidence="3" type="ordered locus">Mmol_1473</name>
</gene>
<dbReference type="RefSeq" id="WP_015832412.1">
    <property type="nucleotide sequence ID" value="NC_012968.1"/>
</dbReference>
<evidence type="ECO:0000313" key="3">
    <source>
        <dbReference type="EMBL" id="ACT48377.1"/>
    </source>
</evidence>
<sequence length="494" mass="57160">MNSLLPCRDLQLPAIIPDETLYSWCARFNKVSLILNSKTTSNILFGNSNAARRHDIQYQYINFEKNTQSLLGKAELLLNQHSMFGFYKKFLPVKLSEIISNSLLHGDNPNARTKMGLNKYPTELSMVLKHCPECFLEQSRTDSFNWWKTSHQFPTSFFCSSHGTPLELFKPPHYRGICNHLHLPNDRLLNTNKLVICTEKLFLSGLNKISKWGYLINDINNNLADDTLRWCYLQKAMNKGWLSFDGSARTQEIRDAFIKYYGQAVVNFFGREFLGDLHDVNSGFIAHLLRMAPSRRHPLKHILMINFLFDCSDDFLSTYHEVKRDLEEGGSAVCTEKLKCNQKILIDMVSKQGFSLNKVASSLDTSVTSAAKFLDKESIIRIKKPRIVGTDQEIRLVQLLKEGLSRKDICQNLGIKASFIKDYLGCHTTLKKEWCDAYFKKQQLSHRNQLINTLNRHPDLPIKLIRRLPSNGFQWLYINDRTWLLTTLPSLWKR</sequence>
<keyword evidence="4" id="KW-1185">Reference proteome</keyword>
<feature type="domain" description="Transposon Tn7 transposition protein TnsD C-terminal" evidence="2">
    <location>
        <begin position="215"/>
        <end position="490"/>
    </location>
</feature>
<reference evidence="3 4" key="2">
    <citation type="journal article" date="2011" name="J. Bacteriol.">
        <title>Genomes of three methylotrophs from a single niche uncover genetic and metabolic divergence of Methylophilaceae.</title>
        <authorList>
            <person name="Lapidus A."/>
            <person name="Clum A."/>
            <person name="Labutti K."/>
            <person name="Kaluzhnaya M.G."/>
            <person name="Lim S."/>
            <person name="Beck D.A."/>
            <person name="Glavina Del Rio T."/>
            <person name="Nolan M."/>
            <person name="Mavromatis K."/>
            <person name="Huntemann M."/>
            <person name="Lucas S."/>
            <person name="Lidstrom M.E."/>
            <person name="Ivanova N."/>
            <person name="Chistoserdova L."/>
        </authorList>
    </citation>
    <scope>NUCLEOTIDE SEQUENCE [LARGE SCALE GENOMIC DNA]</scope>
    <source>
        <strain evidence="4">JLW8 / ATCC BAA-1282 / DSM 17540</strain>
    </source>
</reference>
<name>C6WWS8_METML</name>
<dbReference type="AlphaFoldDB" id="C6WWS8"/>
<dbReference type="EMBL" id="CP001672">
    <property type="protein sequence ID" value="ACT48377.1"/>
    <property type="molecule type" value="Genomic_DNA"/>
</dbReference>
<dbReference type="STRING" id="583345.Mmol_1473"/>
<dbReference type="InterPro" id="IPR032750">
    <property type="entry name" value="TnsD_C"/>
</dbReference>
<dbReference type="eggNOG" id="COG2963">
    <property type="taxonomic scope" value="Bacteria"/>
</dbReference>
<dbReference type="OrthoDB" id="470139at2"/>
<dbReference type="Pfam" id="PF06527">
    <property type="entry name" value="TniQ"/>
    <property type="match status" value="1"/>
</dbReference>
<proteinExistence type="predicted"/>
<dbReference type="Proteomes" id="UP000002742">
    <property type="component" value="Chromosome"/>
</dbReference>
<feature type="domain" description="TniQ" evidence="1">
    <location>
        <begin position="13"/>
        <end position="166"/>
    </location>
</feature>
<dbReference type="InterPro" id="IPR009492">
    <property type="entry name" value="TniQ"/>
</dbReference>
<evidence type="ECO:0000313" key="4">
    <source>
        <dbReference type="Proteomes" id="UP000002742"/>
    </source>
</evidence>
<dbReference type="Pfam" id="PF15978">
    <property type="entry name" value="TnsD"/>
    <property type="match status" value="1"/>
</dbReference>
<evidence type="ECO:0000259" key="2">
    <source>
        <dbReference type="Pfam" id="PF15978"/>
    </source>
</evidence>
<protein>
    <submittedName>
        <fullName evidence="3">Uncharacterized protein</fullName>
    </submittedName>
</protein>
<organism evidence="3 4">
    <name type="scientific">Methylotenera mobilis (strain JLW8 / ATCC BAA-1282 / DSM 17540)</name>
    <dbReference type="NCBI Taxonomy" id="583345"/>
    <lineage>
        <taxon>Bacteria</taxon>
        <taxon>Pseudomonadati</taxon>
        <taxon>Pseudomonadota</taxon>
        <taxon>Betaproteobacteria</taxon>
        <taxon>Nitrosomonadales</taxon>
        <taxon>Methylophilaceae</taxon>
        <taxon>Methylotenera</taxon>
    </lineage>
</organism>
<dbReference type="HOGENOM" id="CLU_033785_0_0_4"/>
<reference evidence="4" key="1">
    <citation type="submission" date="2009-07" db="EMBL/GenBank/DDBJ databases">
        <title>Complete sequence of Methylotenera mobilis JLW8.</title>
        <authorList>
            <consortium name="US DOE Joint Genome Institute"/>
            <person name="Lucas S."/>
            <person name="Copeland A."/>
            <person name="Lapidus A."/>
            <person name="Glavina del Rio T."/>
            <person name="Tice H."/>
            <person name="Bruce D."/>
            <person name="Goodwin L."/>
            <person name="Pitluck S."/>
            <person name="LaButti K.M."/>
            <person name="Clum A."/>
            <person name="Larimer F."/>
            <person name="Land M."/>
            <person name="Hauser L."/>
            <person name="Kyrpides N."/>
            <person name="Mikhailova N."/>
            <person name="Kayluzhnaya M."/>
            <person name="Chistoserdova L."/>
        </authorList>
    </citation>
    <scope>NUCLEOTIDE SEQUENCE [LARGE SCALE GENOMIC DNA]</scope>
    <source>
        <strain evidence="4">JLW8 / ATCC BAA-1282 / DSM 17540</strain>
    </source>
</reference>
<accession>C6WWS8</accession>